<dbReference type="InterPro" id="IPR001005">
    <property type="entry name" value="SANT/Myb"/>
</dbReference>
<sequence>MDKHNYDENYDNTIATPVHATPAATQESLMSLDGPEIISATQEATNTEGEYENGTTGFAVSTATGPWESEDDQLLIDLVLSYLKDIPWKNLAEKHFPNRTRQAKGIYADRNNVCKEIDEFYIQFPNVEHDLAKRFSSARKPLHISQETFGELTNPNTI</sequence>
<protein>
    <submittedName>
        <fullName evidence="1">2878_t:CDS:1</fullName>
    </submittedName>
</protein>
<organism evidence="1 2">
    <name type="scientific">Diversispora eburnea</name>
    <dbReference type="NCBI Taxonomy" id="1213867"/>
    <lineage>
        <taxon>Eukaryota</taxon>
        <taxon>Fungi</taxon>
        <taxon>Fungi incertae sedis</taxon>
        <taxon>Mucoromycota</taxon>
        <taxon>Glomeromycotina</taxon>
        <taxon>Glomeromycetes</taxon>
        <taxon>Diversisporales</taxon>
        <taxon>Diversisporaceae</taxon>
        <taxon>Diversispora</taxon>
    </lineage>
</organism>
<dbReference type="CDD" id="cd00167">
    <property type="entry name" value="SANT"/>
    <property type="match status" value="1"/>
</dbReference>
<proteinExistence type="predicted"/>
<comment type="caution">
    <text evidence="1">The sequence shown here is derived from an EMBL/GenBank/DDBJ whole genome shotgun (WGS) entry which is preliminary data.</text>
</comment>
<gene>
    <name evidence="1" type="ORF">DEBURN_LOCUS2206</name>
</gene>
<dbReference type="AlphaFoldDB" id="A0A9N8YVJ9"/>
<evidence type="ECO:0000313" key="2">
    <source>
        <dbReference type="Proteomes" id="UP000789706"/>
    </source>
</evidence>
<dbReference type="Proteomes" id="UP000789706">
    <property type="component" value="Unassembled WGS sequence"/>
</dbReference>
<dbReference type="OrthoDB" id="2438500at2759"/>
<name>A0A9N8YVJ9_9GLOM</name>
<dbReference type="EMBL" id="CAJVPK010000116">
    <property type="protein sequence ID" value="CAG8452197.1"/>
    <property type="molecule type" value="Genomic_DNA"/>
</dbReference>
<reference evidence="1" key="1">
    <citation type="submission" date="2021-06" db="EMBL/GenBank/DDBJ databases">
        <authorList>
            <person name="Kallberg Y."/>
            <person name="Tangrot J."/>
            <person name="Rosling A."/>
        </authorList>
    </citation>
    <scope>NUCLEOTIDE SEQUENCE</scope>
    <source>
        <strain evidence="1">AZ414A</strain>
    </source>
</reference>
<accession>A0A9N8YVJ9</accession>
<evidence type="ECO:0000313" key="1">
    <source>
        <dbReference type="EMBL" id="CAG8452197.1"/>
    </source>
</evidence>
<keyword evidence="2" id="KW-1185">Reference proteome</keyword>